<organism evidence="1 2">
    <name type="scientific">Floridaenema evergladense BLCC-F167</name>
    <dbReference type="NCBI Taxonomy" id="3153639"/>
    <lineage>
        <taxon>Bacteria</taxon>
        <taxon>Bacillati</taxon>
        <taxon>Cyanobacteriota</taxon>
        <taxon>Cyanophyceae</taxon>
        <taxon>Oscillatoriophycideae</taxon>
        <taxon>Aerosakkonematales</taxon>
        <taxon>Aerosakkonemataceae</taxon>
        <taxon>Floridanema</taxon>
        <taxon>Floridanema evergladense</taxon>
    </lineage>
</organism>
<protein>
    <submittedName>
        <fullName evidence="1">AAA family ATPase</fullName>
    </submittedName>
</protein>
<evidence type="ECO:0000313" key="1">
    <source>
        <dbReference type="EMBL" id="MFB2836539.1"/>
    </source>
</evidence>
<keyword evidence="2" id="KW-1185">Reference proteome</keyword>
<dbReference type="SUPFAM" id="SSF52540">
    <property type="entry name" value="P-loop containing nucleoside triphosphate hydrolases"/>
    <property type="match status" value="1"/>
</dbReference>
<dbReference type="PANTHER" id="PTHR41930:SF1">
    <property type="entry name" value="DEPHOSPHO-COA KINASE"/>
    <property type="match status" value="1"/>
</dbReference>
<reference evidence="1 2" key="1">
    <citation type="submission" date="2024-09" db="EMBL/GenBank/DDBJ databases">
        <title>Floridaenema gen nov. (Aerosakkonemataceae, Aerosakkonematales ord. nov., Cyanobacteria) from benthic tropical and subtropical fresh waters, with the description of four new species.</title>
        <authorList>
            <person name="Moretto J.A."/>
            <person name="Berthold D.E."/>
            <person name="Lefler F.W."/>
            <person name="Huang I.-S."/>
            <person name="Laughinghouse H. IV."/>
        </authorList>
    </citation>
    <scope>NUCLEOTIDE SEQUENCE [LARGE SCALE GENOMIC DNA]</scope>
    <source>
        <strain evidence="1 2">BLCC-F167</strain>
    </source>
</reference>
<dbReference type="EMBL" id="JBHFNT010000158">
    <property type="protein sequence ID" value="MFB2836539.1"/>
    <property type="molecule type" value="Genomic_DNA"/>
</dbReference>
<proteinExistence type="predicted"/>
<dbReference type="Gene3D" id="3.40.50.300">
    <property type="entry name" value="P-loop containing nucleotide triphosphate hydrolases"/>
    <property type="match status" value="1"/>
</dbReference>
<name>A0ABV4WN80_9CYAN</name>
<dbReference type="Pfam" id="PF13238">
    <property type="entry name" value="AAA_18"/>
    <property type="match status" value="1"/>
</dbReference>
<comment type="caution">
    <text evidence="1">The sequence shown here is derived from an EMBL/GenBank/DDBJ whole genome shotgun (WGS) entry which is preliminary data.</text>
</comment>
<sequence length="178" mass="19489">MKPIVVGFAGSIASGKSTLSIEVASSLEWQRVSFGDYVRTVAQSQGLGDSREALQAVGASLINQGMEQFCKAVLAQVNWQPGQPLVVDGIRHAEIIPVLRQIVTPLDFRLVFVGVNESIREARLVERGLSDRQQWQLLEAHSTEAQVQTALPAMADLTVDGTRKIEDLVLEIVGWIKQ</sequence>
<dbReference type="PANTHER" id="PTHR41930">
    <property type="entry name" value="UPF0200 PROTEIN MJ1399"/>
    <property type="match status" value="1"/>
</dbReference>
<dbReference type="RefSeq" id="WP_413278920.1">
    <property type="nucleotide sequence ID" value="NZ_JBHFNT010000158.1"/>
</dbReference>
<dbReference type="Proteomes" id="UP001576780">
    <property type="component" value="Unassembled WGS sequence"/>
</dbReference>
<gene>
    <name evidence="1" type="ORF">ACE1CA_18560</name>
</gene>
<accession>A0ABV4WN80</accession>
<dbReference type="InterPro" id="IPR027417">
    <property type="entry name" value="P-loop_NTPase"/>
</dbReference>
<evidence type="ECO:0000313" key="2">
    <source>
        <dbReference type="Proteomes" id="UP001576780"/>
    </source>
</evidence>